<organism evidence="2 3">
    <name type="scientific">Mycobacterium timonense</name>
    <dbReference type="NCBI Taxonomy" id="701043"/>
    <lineage>
        <taxon>Bacteria</taxon>
        <taxon>Bacillati</taxon>
        <taxon>Actinomycetota</taxon>
        <taxon>Actinomycetes</taxon>
        <taxon>Mycobacteriales</taxon>
        <taxon>Mycobacteriaceae</taxon>
        <taxon>Mycobacterium</taxon>
        <taxon>Mycobacterium avium complex (MAC)</taxon>
    </lineage>
</organism>
<dbReference type="Gene3D" id="3.40.50.720">
    <property type="entry name" value="NAD(P)-binding Rossmann-like Domain"/>
    <property type="match status" value="1"/>
</dbReference>
<evidence type="ECO:0000313" key="2">
    <source>
        <dbReference type="EMBL" id="ORB76640.1"/>
    </source>
</evidence>
<name>A0ABX3TCX2_9MYCO</name>
<dbReference type="EMBL" id="MVIL01000598">
    <property type="protein sequence ID" value="ORB76640.1"/>
    <property type="molecule type" value="Genomic_DNA"/>
</dbReference>
<keyword evidence="3" id="KW-1185">Reference proteome</keyword>
<protein>
    <recommendedName>
        <fullName evidence="4">SDR family NAD(P)-dependent oxidoreductase</fullName>
    </recommendedName>
</protein>
<proteinExistence type="predicted"/>
<reference evidence="2 3" key="1">
    <citation type="submission" date="2017-02" db="EMBL/GenBank/DDBJ databases">
        <title>The new phylogeny of genus Mycobacterium.</title>
        <authorList>
            <person name="Tortoli E."/>
            <person name="Trovato A."/>
            <person name="Cirillo D.M."/>
        </authorList>
    </citation>
    <scope>NUCLEOTIDE SEQUENCE [LARGE SCALE GENOMIC DNA]</scope>
    <source>
        <strain evidence="2 3">CCUG 56329</strain>
    </source>
</reference>
<dbReference type="RefSeq" id="WP_083187969.1">
    <property type="nucleotide sequence ID" value="NZ_MVIL01000598.1"/>
</dbReference>
<evidence type="ECO:0000313" key="3">
    <source>
        <dbReference type="Proteomes" id="UP000192847"/>
    </source>
</evidence>
<evidence type="ECO:0000256" key="1">
    <source>
        <dbReference type="SAM" id="MobiDB-lite"/>
    </source>
</evidence>
<comment type="caution">
    <text evidence="2">The sequence shown here is derived from an EMBL/GenBank/DDBJ whole genome shotgun (WGS) entry which is preliminary data.</text>
</comment>
<feature type="region of interest" description="Disordered" evidence="1">
    <location>
        <begin position="43"/>
        <end position="62"/>
    </location>
</feature>
<dbReference type="SUPFAM" id="SSF51735">
    <property type="entry name" value="NAD(P)-binding Rossmann-fold domains"/>
    <property type="match status" value="1"/>
</dbReference>
<gene>
    <name evidence="2" type="ORF">BST46_28965</name>
</gene>
<evidence type="ECO:0008006" key="4">
    <source>
        <dbReference type="Google" id="ProtNLM"/>
    </source>
</evidence>
<accession>A0ABX3TCX2</accession>
<dbReference type="InterPro" id="IPR036291">
    <property type="entry name" value="NAD(P)-bd_dom_sf"/>
</dbReference>
<dbReference type="Proteomes" id="UP000192847">
    <property type="component" value="Unassembled WGS sequence"/>
</dbReference>
<sequence>MGKFEGKVAFVTGGARGQGRAHAAKLSAEGADIVTIDIREDIPTDRNHGARQEDLDEACRHA</sequence>